<keyword evidence="1" id="KW-0547">Nucleotide-binding</keyword>
<dbReference type="InterPro" id="IPR011330">
    <property type="entry name" value="Glyco_hydro/deAcase_b/a-brl"/>
</dbReference>
<keyword evidence="3" id="KW-1185">Reference proteome</keyword>
<dbReference type="Proteomes" id="UP001519287">
    <property type="component" value="Unassembled WGS sequence"/>
</dbReference>
<dbReference type="Gene3D" id="3.20.20.370">
    <property type="entry name" value="Glycoside hydrolase/deacetylase"/>
    <property type="match status" value="1"/>
</dbReference>
<evidence type="ECO:0000313" key="3">
    <source>
        <dbReference type="Proteomes" id="UP001519287"/>
    </source>
</evidence>
<dbReference type="PANTHER" id="PTHR30292:SF0">
    <property type="entry name" value="5-OXOPROLINASE SUBUNIT A"/>
    <property type="match status" value="1"/>
</dbReference>
<gene>
    <name evidence="1" type="primary">pxpA</name>
    <name evidence="2" type="ORF">J2Z66_000393</name>
</gene>
<evidence type="ECO:0000313" key="2">
    <source>
        <dbReference type="EMBL" id="MBP1988798.1"/>
    </source>
</evidence>
<dbReference type="NCBIfam" id="NF003816">
    <property type="entry name" value="PRK05406.1-5"/>
    <property type="match status" value="1"/>
</dbReference>
<comment type="function">
    <text evidence="1">Catalyzes the cleavage of 5-oxoproline to form L-glutamate coupled to the hydrolysis of ATP to ADP and inorganic phosphate.</text>
</comment>
<dbReference type="HAMAP" id="MF_00691">
    <property type="entry name" value="PxpA"/>
    <property type="match status" value="1"/>
</dbReference>
<organism evidence="2 3">
    <name type="scientific">Paenibacillus eucommiae</name>
    <dbReference type="NCBI Taxonomy" id="1355755"/>
    <lineage>
        <taxon>Bacteria</taxon>
        <taxon>Bacillati</taxon>
        <taxon>Bacillota</taxon>
        <taxon>Bacilli</taxon>
        <taxon>Bacillales</taxon>
        <taxon>Paenibacillaceae</taxon>
        <taxon>Paenibacillus</taxon>
    </lineage>
</organism>
<dbReference type="RefSeq" id="WP_209969217.1">
    <property type="nucleotide sequence ID" value="NZ_JAGGLB010000001.1"/>
</dbReference>
<dbReference type="CDD" id="cd10787">
    <property type="entry name" value="LamB_YcsF_like"/>
    <property type="match status" value="1"/>
</dbReference>
<dbReference type="PANTHER" id="PTHR30292">
    <property type="entry name" value="UNCHARACTERIZED PROTEIN YBGL-RELATED"/>
    <property type="match status" value="1"/>
</dbReference>
<accession>A0ABS4IMQ4</accession>
<keyword evidence="1" id="KW-0067">ATP-binding</keyword>
<dbReference type="Pfam" id="PF03746">
    <property type="entry name" value="LamB_YcsF"/>
    <property type="match status" value="1"/>
</dbReference>
<dbReference type="EC" id="3.5.2.9" evidence="1"/>
<dbReference type="SUPFAM" id="SSF88713">
    <property type="entry name" value="Glycoside hydrolase/deacetylase"/>
    <property type="match status" value="1"/>
</dbReference>
<keyword evidence="1" id="KW-0378">Hydrolase</keyword>
<comment type="similarity">
    <text evidence="1">Belongs to the LamB/PxpA family.</text>
</comment>
<dbReference type="InterPro" id="IPR005501">
    <property type="entry name" value="LamB/YcsF/PxpA-like"/>
</dbReference>
<protein>
    <recommendedName>
        <fullName evidence="1">5-oxoprolinase subunit A</fullName>
        <shortName evidence="1">5-OPase subunit A</shortName>
        <ecNumber evidence="1">3.5.2.9</ecNumber>
    </recommendedName>
    <alternativeName>
        <fullName evidence="1">5-oxoprolinase (ATP-hydrolyzing) subunit A</fullName>
    </alternativeName>
</protein>
<comment type="caution">
    <text evidence="2">The sequence shown here is derived from an EMBL/GenBank/DDBJ whole genome shotgun (WGS) entry which is preliminary data.</text>
</comment>
<dbReference type="NCBIfam" id="NF003814">
    <property type="entry name" value="PRK05406.1-3"/>
    <property type="match status" value="1"/>
</dbReference>
<proteinExistence type="inferred from homology"/>
<comment type="catalytic activity">
    <reaction evidence="1">
        <text>5-oxo-L-proline + ATP + 2 H2O = L-glutamate + ADP + phosphate + H(+)</text>
        <dbReference type="Rhea" id="RHEA:10348"/>
        <dbReference type="ChEBI" id="CHEBI:15377"/>
        <dbReference type="ChEBI" id="CHEBI:15378"/>
        <dbReference type="ChEBI" id="CHEBI:29985"/>
        <dbReference type="ChEBI" id="CHEBI:30616"/>
        <dbReference type="ChEBI" id="CHEBI:43474"/>
        <dbReference type="ChEBI" id="CHEBI:58402"/>
        <dbReference type="ChEBI" id="CHEBI:456216"/>
        <dbReference type="EC" id="3.5.2.9"/>
    </reaction>
</comment>
<sequence>MKKEIKRTYVDLNCDMGESFGAYTLGRDADILPYVTSANIACGFHAGDPGTMRRTVKLALEQNVAIGAHPGLQDLIGFGRRKMEISPQEAYDLVVYQIGSLWGFVRAEGGTLQHVKAHGELYNMSSGNSALAEAVVEAVYKVDPELILFGLAGSELIKAGEKAGLRTASEVFADRTYQSDGSLTPRRQPDAVLTDEQEALQQVIRMVKEGRIVSRQGIEIPIKADTICIHGDGTHALEFAQTINDSLSKAGVILQPIGRTVRTARTARTVSDARQEKF</sequence>
<comment type="subunit">
    <text evidence="1">Forms a complex composed of PxpA, PxpB and PxpC.</text>
</comment>
<evidence type="ECO:0000256" key="1">
    <source>
        <dbReference type="HAMAP-Rule" id="MF_00691"/>
    </source>
</evidence>
<reference evidence="2 3" key="1">
    <citation type="submission" date="2021-03" db="EMBL/GenBank/DDBJ databases">
        <title>Genomic Encyclopedia of Type Strains, Phase IV (KMG-IV): sequencing the most valuable type-strain genomes for metagenomic binning, comparative biology and taxonomic classification.</title>
        <authorList>
            <person name="Goeker M."/>
        </authorList>
    </citation>
    <scope>NUCLEOTIDE SEQUENCE [LARGE SCALE GENOMIC DNA]</scope>
    <source>
        <strain evidence="2 3">DSM 26048</strain>
    </source>
</reference>
<name>A0ABS4IMQ4_9BACL</name>
<dbReference type="EMBL" id="JAGGLB010000001">
    <property type="protein sequence ID" value="MBP1988798.1"/>
    <property type="molecule type" value="Genomic_DNA"/>
</dbReference>